<dbReference type="PROSITE" id="PS50013">
    <property type="entry name" value="CHROMO_2"/>
    <property type="match status" value="2"/>
</dbReference>
<dbReference type="SMART" id="SM00249">
    <property type="entry name" value="PHD"/>
    <property type="match status" value="2"/>
</dbReference>
<reference evidence="23" key="1">
    <citation type="submission" date="2025-08" db="UniProtKB">
        <authorList>
            <consortium name="Ensembl"/>
        </authorList>
    </citation>
    <scope>IDENTIFICATION</scope>
</reference>
<dbReference type="InterPro" id="IPR012957">
    <property type="entry name" value="CHD_C2"/>
</dbReference>
<dbReference type="InterPro" id="IPR014001">
    <property type="entry name" value="Helicase_ATP-bd"/>
</dbReference>
<dbReference type="GO" id="GO:0016581">
    <property type="term" value="C:NuRD complex"/>
    <property type="evidence" value="ECO:0007669"/>
    <property type="project" value="TreeGrafter"/>
</dbReference>
<dbReference type="SMART" id="SM00298">
    <property type="entry name" value="CHROMO"/>
    <property type="match status" value="2"/>
</dbReference>
<dbReference type="CDD" id="cd18662">
    <property type="entry name" value="CD2_tandem_CHD3-4_like"/>
    <property type="match status" value="1"/>
</dbReference>
<dbReference type="SMART" id="SM00487">
    <property type="entry name" value="DEXDc"/>
    <property type="match status" value="1"/>
</dbReference>
<evidence type="ECO:0000259" key="22">
    <source>
        <dbReference type="PROSITE" id="PS51194"/>
    </source>
</evidence>
<keyword evidence="7 17" id="KW-0863">Zinc-finger</keyword>
<dbReference type="Pfam" id="PF00628">
    <property type="entry name" value="PHD"/>
    <property type="match status" value="2"/>
</dbReference>
<dbReference type="PROSITE" id="PS00690">
    <property type="entry name" value="DEAH_ATP_HELICASE"/>
    <property type="match status" value="1"/>
</dbReference>
<dbReference type="FunFam" id="3.30.40.10:FF:000001">
    <property type="entry name" value="chromodomain-helicase-DNA-binding protein 3 isoform X1"/>
    <property type="match status" value="1"/>
</dbReference>
<dbReference type="Pfam" id="PF06461">
    <property type="entry name" value="CHDII_SANT-like"/>
    <property type="match status" value="1"/>
</dbReference>
<comment type="subcellular location">
    <subcellularLocation>
        <location evidence="1">Nucleus</location>
    </subcellularLocation>
</comment>
<evidence type="ECO:0000256" key="5">
    <source>
        <dbReference type="ARBA" id="ARBA00022737"/>
    </source>
</evidence>
<keyword evidence="6" id="KW-0547">Nucleotide-binding</keyword>
<evidence type="ECO:0000256" key="10">
    <source>
        <dbReference type="ARBA" id="ARBA00022840"/>
    </source>
</evidence>
<dbReference type="Gene3D" id="3.40.50.300">
    <property type="entry name" value="P-loop containing nucleotide triphosphate hydrolases"/>
    <property type="match status" value="1"/>
</dbReference>
<dbReference type="SUPFAM" id="SSF52540">
    <property type="entry name" value="P-loop containing nucleoside triphosphate hydrolases"/>
    <property type="match status" value="2"/>
</dbReference>
<dbReference type="InterPro" id="IPR027417">
    <property type="entry name" value="P-loop_NTPase"/>
</dbReference>
<dbReference type="CDD" id="cd18667">
    <property type="entry name" value="CD1_tandem_CHD3-4_like"/>
    <property type="match status" value="1"/>
</dbReference>
<dbReference type="InterPro" id="IPR009463">
    <property type="entry name" value="DUF1087"/>
</dbReference>
<dbReference type="GO" id="GO:0008270">
    <property type="term" value="F:zinc ion binding"/>
    <property type="evidence" value="ECO:0007669"/>
    <property type="project" value="UniProtKB-KW"/>
</dbReference>
<feature type="compositionally biased region" description="Polar residues" evidence="18">
    <location>
        <begin position="1404"/>
        <end position="1421"/>
    </location>
</feature>
<dbReference type="Pfam" id="PF06465">
    <property type="entry name" value="DUF1087"/>
    <property type="match status" value="1"/>
</dbReference>
<dbReference type="Gene3D" id="3.40.50.10810">
    <property type="entry name" value="Tandem AAA-ATPase domain"/>
    <property type="match status" value="1"/>
</dbReference>
<dbReference type="CDD" id="cd18056">
    <property type="entry name" value="DEXHc_CHD4"/>
    <property type="match status" value="1"/>
</dbReference>
<dbReference type="FunFam" id="3.40.50.300:FF:000015">
    <property type="entry name" value="chromodomain-helicase-DNA-binding protein 9 isoform X1"/>
    <property type="match status" value="1"/>
</dbReference>
<dbReference type="SUPFAM" id="SSF57903">
    <property type="entry name" value="FYVE/PHD zinc finger"/>
    <property type="match status" value="1"/>
</dbReference>
<keyword evidence="8" id="KW-0378">Hydrolase</keyword>
<evidence type="ECO:0000256" key="7">
    <source>
        <dbReference type="ARBA" id="ARBA00022771"/>
    </source>
</evidence>
<dbReference type="InterPro" id="IPR001965">
    <property type="entry name" value="Znf_PHD"/>
</dbReference>
<dbReference type="GO" id="GO:0003682">
    <property type="term" value="F:chromatin binding"/>
    <property type="evidence" value="ECO:0007669"/>
    <property type="project" value="TreeGrafter"/>
</dbReference>
<dbReference type="PROSITE" id="PS50016">
    <property type="entry name" value="ZF_PHD_2"/>
    <property type="match status" value="2"/>
</dbReference>
<dbReference type="PROSITE" id="PS51194">
    <property type="entry name" value="HELICASE_CTER"/>
    <property type="match status" value="1"/>
</dbReference>
<dbReference type="FunFam" id="3.40.50.10810:FF:000001">
    <property type="entry name" value="chromodomain-helicase-DNA-binding protein 3 isoform X1"/>
    <property type="match status" value="1"/>
</dbReference>
<evidence type="ECO:0000256" key="17">
    <source>
        <dbReference type="PROSITE-ProRule" id="PRU00146"/>
    </source>
</evidence>
<dbReference type="FunFam" id="2.40.50.40:FF:000017">
    <property type="entry name" value="chromodomain-helicase-DNA-binding protein 3 isoform X3"/>
    <property type="match status" value="1"/>
</dbReference>
<evidence type="ECO:0000313" key="23">
    <source>
        <dbReference type="Ensembl" id="ENSCCRP00015036599.1"/>
    </source>
</evidence>
<keyword evidence="12" id="KW-0805">Transcription regulation</keyword>
<keyword evidence="14" id="KW-0804">Transcription</keyword>
<protein>
    <submittedName>
        <fullName evidence="23">Chromodomain helicase DNA binding protein 4a</fullName>
    </submittedName>
</protein>
<keyword evidence="15" id="KW-0539">Nucleus</keyword>
<keyword evidence="9" id="KW-0862">Zinc</keyword>
<feature type="domain" description="Helicase C-terminal" evidence="22">
    <location>
        <begin position="924"/>
        <end position="1073"/>
    </location>
</feature>
<dbReference type="FunFam" id="2.40.50.40:FF:000003">
    <property type="entry name" value="chromodomain-helicase-DNA-binding protein 3 isoform X1"/>
    <property type="match status" value="1"/>
</dbReference>
<dbReference type="PROSITE" id="PS51192">
    <property type="entry name" value="HELICASE_ATP_BIND_1"/>
    <property type="match status" value="1"/>
</dbReference>
<dbReference type="CDD" id="cd15531">
    <property type="entry name" value="PHD1_CHD_II"/>
    <property type="match status" value="1"/>
</dbReference>
<dbReference type="Pfam" id="PF00271">
    <property type="entry name" value="Helicase_C"/>
    <property type="match status" value="1"/>
</dbReference>
<evidence type="ECO:0000256" key="3">
    <source>
        <dbReference type="ARBA" id="ARBA00022553"/>
    </source>
</evidence>
<dbReference type="InterPro" id="IPR019786">
    <property type="entry name" value="Zinc_finger_PHD-type_CS"/>
</dbReference>
<dbReference type="InterPro" id="IPR000953">
    <property type="entry name" value="Chromo/chromo_shadow_dom"/>
</dbReference>
<evidence type="ECO:0000256" key="4">
    <source>
        <dbReference type="ARBA" id="ARBA00022723"/>
    </source>
</evidence>
<keyword evidence="4" id="KW-0479">Metal-binding</keyword>
<dbReference type="GO" id="GO:0016887">
    <property type="term" value="F:ATP hydrolysis activity"/>
    <property type="evidence" value="ECO:0007669"/>
    <property type="project" value="TreeGrafter"/>
</dbReference>
<dbReference type="Pfam" id="PF08073">
    <property type="entry name" value="CHDNT"/>
    <property type="match status" value="1"/>
</dbReference>
<feature type="region of interest" description="Disordered" evidence="18">
    <location>
        <begin position="449"/>
        <end position="472"/>
    </location>
</feature>
<dbReference type="InterPro" id="IPR009462">
    <property type="entry name" value="CHD_II_SANT-like"/>
</dbReference>
<feature type="compositionally biased region" description="Acidic residues" evidence="18">
    <location>
        <begin position="53"/>
        <end position="63"/>
    </location>
</feature>
<dbReference type="PROSITE" id="PS01359">
    <property type="entry name" value="ZF_PHD_1"/>
    <property type="match status" value="1"/>
</dbReference>
<dbReference type="InterPro" id="IPR012958">
    <property type="entry name" value="CHD_N"/>
</dbReference>
<dbReference type="SMART" id="SM01147">
    <property type="entry name" value="DUF1087"/>
    <property type="match status" value="1"/>
</dbReference>
<dbReference type="Pfam" id="PF00176">
    <property type="entry name" value="SNF2-rel_dom"/>
    <property type="match status" value="1"/>
</dbReference>
<dbReference type="Gene3D" id="2.40.50.40">
    <property type="match status" value="2"/>
</dbReference>
<keyword evidence="5" id="KW-0677">Repeat</keyword>
<feature type="region of interest" description="Disordered" evidence="18">
    <location>
        <begin position="377"/>
        <end position="397"/>
    </location>
</feature>
<feature type="region of interest" description="Disordered" evidence="18">
    <location>
        <begin position="1194"/>
        <end position="1268"/>
    </location>
</feature>
<dbReference type="GO" id="GO:0042393">
    <property type="term" value="F:histone binding"/>
    <property type="evidence" value="ECO:0007669"/>
    <property type="project" value="TreeGrafter"/>
</dbReference>
<dbReference type="Gene3D" id="3.30.40.10">
    <property type="entry name" value="Zinc/RING finger domain, C3HC4 (zinc finger)"/>
    <property type="match status" value="2"/>
</dbReference>
<dbReference type="PANTHER" id="PTHR45623">
    <property type="entry name" value="CHROMODOMAIN-HELICASE-DNA-BINDING PROTEIN 3-RELATED-RELATED"/>
    <property type="match status" value="1"/>
</dbReference>
<dbReference type="PANTHER" id="PTHR45623:SF22">
    <property type="entry name" value="CHROMODOMAIN-HELICASE-DNA-BINDING PROTEIN 4"/>
    <property type="match status" value="1"/>
</dbReference>
<evidence type="ECO:0000313" key="24">
    <source>
        <dbReference type="Proteomes" id="UP000694700"/>
    </source>
</evidence>
<dbReference type="InterPro" id="IPR049730">
    <property type="entry name" value="SNF2/RAD54-like_C"/>
</dbReference>
<keyword evidence="11" id="KW-0156">Chromatin regulator</keyword>
<name>A0A8C1UFI0_CYPCA</name>
<evidence type="ECO:0000256" key="6">
    <source>
        <dbReference type="ARBA" id="ARBA00022741"/>
    </source>
</evidence>
<dbReference type="CDD" id="cd18793">
    <property type="entry name" value="SF2_C_SNF"/>
    <property type="match status" value="1"/>
</dbReference>
<feature type="domain" description="PHD-type" evidence="20">
    <location>
        <begin position="316"/>
        <end position="363"/>
    </location>
</feature>
<feature type="domain" description="Helicase ATP-binding" evidence="21">
    <location>
        <begin position="608"/>
        <end position="792"/>
    </location>
</feature>
<dbReference type="GO" id="GO:0003677">
    <property type="term" value="F:DNA binding"/>
    <property type="evidence" value="ECO:0007669"/>
    <property type="project" value="UniProtKB-KW"/>
</dbReference>
<dbReference type="CDD" id="cd15532">
    <property type="entry name" value="PHD2_CHD_II"/>
    <property type="match status" value="1"/>
</dbReference>
<evidence type="ECO:0000256" key="9">
    <source>
        <dbReference type="ARBA" id="ARBA00022833"/>
    </source>
</evidence>
<evidence type="ECO:0000256" key="2">
    <source>
        <dbReference type="ARBA" id="ARBA00007025"/>
    </source>
</evidence>
<dbReference type="Pfam" id="PF08074">
    <property type="entry name" value="CHDCT2"/>
    <property type="match status" value="1"/>
</dbReference>
<feature type="domain" description="Chromo" evidence="19">
    <location>
        <begin position="394"/>
        <end position="453"/>
    </location>
</feature>
<dbReference type="InterPro" id="IPR038718">
    <property type="entry name" value="SNF2-like_sf"/>
</dbReference>
<feature type="domain" description="PHD-type" evidence="20">
    <location>
        <begin position="239"/>
        <end position="286"/>
    </location>
</feature>
<feature type="region of interest" description="Disordered" evidence="18">
    <location>
        <begin position="1"/>
        <end position="73"/>
    </location>
</feature>
<dbReference type="GO" id="GO:0140658">
    <property type="term" value="F:ATP-dependent chromatin remodeler activity"/>
    <property type="evidence" value="ECO:0007669"/>
    <property type="project" value="TreeGrafter"/>
</dbReference>
<dbReference type="InterPro" id="IPR001650">
    <property type="entry name" value="Helicase_C-like"/>
</dbReference>
<evidence type="ECO:0000256" key="11">
    <source>
        <dbReference type="ARBA" id="ARBA00022853"/>
    </source>
</evidence>
<comment type="catalytic activity">
    <reaction evidence="16">
        <text>ATP + H2O = ADP + phosphate + H(+)</text>
        <dbReference type="Rhea" id="RHEA:13065"/>
        <dbReference type="ChEBI" id="CHEBI:15377"/>
        <dbReference type="ChEBI" id="CHEBI:15378"/>
        <dbReference type="ChEBI" id="CHEBI:30616"/>
        <dbReference type="ChEBI" id="CHEBI:43474"/>
        <dbReference type="ChEBI" id="CHEBI:456216"/>
    </reaction>
</comment>
<keyword evidence="10" id="KW-0067">ATP-binding</keyword>
<evidence type="ECO:0000259" key="19">
    <source>
        <dbReference type="PROSITE" id="PS50013"/>
    </source>
</evidence>
<organism evidence="23 24">
    <name type="scientific">Cyprinus carpio</name>
    <name type="common">Common carp</name>
    <dbReference type="NCBI Taxonomy" id="7962"/>
    <lineage>
        <taxon>Eukaryota</taxon>
        <taxon>Metazoa</taxon>
        <taxon>Chordata</taxon>
        <taxon>Craniata</taxon>
        <taxon>Vertebrata</taxon>
        <taxon>Euteleostomi</taxon>
        <taxon>Actinopterygii</taxon>
        <taxon>Neopterygii</taxon>
        <taxon>Teleostei</taxon>
        <taxon>Ostariophysi</taxon>
        <taxon>Cypriniformes</taxon>
        <taxon>Cyprinidae</taxon>
        <taxon>Cyprininae</taxon>
        <taxon>Cyprinus</taxon>
    </lineage>
</organism>
<dbReference type="InterPro" id="IPR019787">
    <property type="entry name" value="Znf_PHD-finger"/>
</dbReference>
<evidence type="ECO:0000256" key="13">
    <source>
        <dbReference type="ARBA" id="ARBA00023125"/>
    </source>
</evidence>
<feature type="region of interest" description="Disordered" evidence="18">
    <location>
        <begin position="1396"/>
        <end position="1426"/>
    </location>
</feature>
<evidence type="ECO:0000259" key="20">
    <source>
        <dbReference type="PROSITE" id="PS50016"/>
    </source>
</evidence>
<comment type="similarity">
    <text evidence="2">Belongs to the SNF2/RAD54 helicase family.</text>
</comment>
<feature type="compositionally biased region" description="Basic residues" evidence="18">
    <location>
        <begin position="20"/>
        <end position="36"/>
    </location>
</feature>
<evidence type="ECO:0000256" key="1">
    <source>
        <dbReference type="ARBA" id="ARBA00004123"/>
    </source>
</evidence>
<dbReference type="Ensembl" id="ENSCCRT00015037856.1">
    <property type="protein sequence ID" value="ENSCCRP00015036599.1"/>
    <property type="gene ID" value="ENSCCRG00015006615.1"/>
</dbReference>
<sequence>DLDDGEEDRSESEGSDYTPGRKKKKRACTTKDKKRSSSGADRNSAASKRREPEEEEDEDDDDEPKSSSQLLDTWGMEDIDHVFTEEDYRTLTNYKAFSQFVRPLIAAKNPKIAVSKMMMVLGAKWREFSTNNPLRGSAAATTALAAASASVSVETVEDRPVTAPTSQISAEATPAAPIRKAKTKEGKGPNARKKSKPAPKPQEKKVKTKKVAPLKIKLGGFSSKRKRDDDGDGYETDHQDYCEVCQQGGEIILCDTCPRAYHMVCLDPDMEKAPEGTWSCPHCEKMGIQWEAREDASDGEEDNEVGGEAEEDDHHMEFCRVCKDGGELLCCDSCPSSYHIHCLNPPLPEIPNGEWICPRCTCPTMKGKVQKILTWRWSEPPPPTPVPRPSDLPADAPNPMPLAGRPEREFFVKWHNMSYWHCSWVSELQLEMHCQVMFRNYQRKNDMDEPQPVDFGVEGDEDKSEKRKKKDPTYARMEEKYYRFGIKMEWMMIHRILNHSVDKKNNCHYLIKWRDLTYDQATWEADDMDIPEFDTYKLQYWNHRELMMGDEGKPGKKIKVKGKVRKLDRPPENPVVDPTIKFERQPDYLDATGGTLHPYQMEGLNWLRFSWAQGTDTILADEMGLGKTVQTAVFLYSLYKEGHSKGPFLVSAPLSTIINWEREFEMWAPGMYVVTYVGDKDSRAVIRENEFSFENNAIRGGKKPSRMKKEASVKFHVLLTSYELITIDTAVLGSIDWACLVVDEAHRLKNNQSKFFRVLNNYPLQHKLLLTGTPLQNNLEELFHLLNFLTPERFSNLEGFLEEFADIAKEDQIKKLHDMLGPHMLRRLKADVFKHMPSKTELILRVELSPMQKKYYKFILTRNFEALNTRSGGNQVSLLNVVMDLKKCCNHPYLFPVAAMEAAKMPNGMYEGSTLTKASGKLLLLHKMLRKLKEGGHRVLIFSQMTKMLDLLEDFLENEGYKYERIDGSITGGMRQEAIDRFNAPGAPQFVFLLSTRAGGLGINLATADTVVIYDSDWNPHNDIQAFSRAHRIGQNKKVMIYRFVTKASVEERITQVAKKKMMLTHLVVRPGLGSKTGSMSKQELDDILKFGTEELFKDEGEGDLKLELDSSVIHYDDKAIDRLLDRNQDATDDTELQSMNEYLSSFKVAQYVVKDEEEEEEVQREIIKQEESVDPDYWEKLLRHHYEQQQEDLARNLGKGKRIRKQVNYNDGSQEDRDWQDDQSDGQSDYSVASEEGDEDFDERTEANSRRPNRKGLRNDKDKPLPPLLARVSGNIEVLGFNARQRKAFLNAVMRYGMPPQDAFTTQWLVRDLRGKSEREFKAYVSLFMRHLCEPGADGAESFADGVPREGLSRQHVLTRIGVMSLIRKKVQEFEHVNGQWSMPWMMELNENKTAFTAGGQPDSPSKTSSTGTPADTQPNTPAPGATYAPASLTLMFKRHKYNNYLPKCHKFICTLTHCLRHGYARWQDIQNDVRFAILNEPFKGEINRGNFLEIKNKFLARRFKLLEQALVIEEQLRRAAYLNMTEDPSHPSMALNTRFSEVECLAESHQHLSKESMSGNKPANAVLHKVLKQLEELLSDMKADVTRLPATIARIPPVAVRLQMSERNILSRLASRGPDTQSQQFFHSFVSCLFALLLTGLSVCTLPGPAVVCSRRQSSERAHHVYIPDCT</sequence>
<feature type="region of interest" description="Disordered" evidence="18">
    <location>
        <begin position="152"/>
        <end position="211"/>
    </location>
</feature>
<feature type="compositionally biased region" description="Polar residues" evidence="18">
    <location>
        <begin position="37"/>
        <end position="46"/>
    </location>
</feature>
<dbReference type="FunFam" id="3.30.40.10:FF:000011">
    <property type="entry name" value="chromodomain-helicase-DNA-binding protein 4 isoform X1"/>
    <property type="match status" value="1"/>
</dbReference>
<evidence type="ECO:0000256" key="14">
    <source>
        <dbReference type="ARBA" id="ARBA00023163"/>
    </source>
</evidence>
<dbReference type="Pfam" id="PF00385">
    <property type="entry name" value="Chromo"/>
    <property type="match status" value="1"/>
</dbReference>
<dbReference type="GO" id="GO:0005524">
    <property type="term" value="F:ATP binding"/>
    <property type="evidence" value="ECO:0007669"/>
    <property type="project" value="UniProtKB-KW"/>
</dbReference>
<dbReference type="InterPro" id="IPR000330">
    <property type="entry name" value="SNF2_N"/>
</dbReference>
<evidence type="ECO:0000259" key="21">
    <source>
        <dbReference type="PROSITE" id="PS51192"/>
    </source>
</evidence>
<dbReference type="InterPro" id="IPR013083">
    <property type="entry name" value="Znf_RING/FYVE/PHD"/>
</dbReference>
<feature type="compositionally biased region" description="Pro residues" evidence="18">
    <location>
        <begin position="379"/>
        <end position="397"/>
    </location>
</feature>
<evidence type="ECO:0000256" key="15">
    <source>
        <dbReference type="ARBA" id="ARBA00023242"/>
    </source>
</evidence>
<accession>A0A8C1UFI0</accession>
<dbReference type="InterPro" id="IPR023780">
    <property type="entry name" value="Chromo_domain"/>
</dbReference>
<dbReference type="InterPro" id="IPR016197">
    <property type="entry name" value="Chromo-like_dom_sf"/>
</dbReference>
<dbReference type="SMART" id="SM00490">
    <property type="entry name" value="HELICc"/>
    <property type="match status" value="1"/>
</dbReference>
<dbReference type="SUPFAM" id="SSF54160">
    <property type="entry name" value="Chromo domain-like"/>
    <property type="match status" value="2"/>
</dbReference>
<keyword evidence="13" id="KW-0238">DNA-binding</keyword>
<proteinExistence type="inferred from homology"/>
<evidence type="ECO:0000256" key="12">
    <source>
        <dbReference type="ARBA" id="ARBA00023015"/>
    </source>
</evidence>
<keyword evidence="3" id="KW-0597">Phosphoprotein</keyword>
<dbReference type="InterPro" id="IPR011011">
    <property type="entry name" value="Znf_FYVE_PHD"/>
</dbReference>
<feature type="domain" description="Chromo" evidence="19">
    <location>
        <begin position="491"/>
        <end position="524"/>
    </location>
</feature>
<feature type="compositionally biased region" description="Acidic residues" evidence="18">
    <location>
        <begin position="1"/>
        <end position="14"/>
    </location>
</feature>
<dbReference type="InterPro" id="IPR002464">
    <property type="entry name" value="DNA/RNA_helicase_DEAH_CS"/>
</dbReference>
<dbReference type="Proteomes" id="UP000694700">
    <property type="component" value="Unplaced"/>
</dbReference>
<evidence type="ECO:0000256" key="8">
    <source>
        <dbReference type="ARBA" id="ARBA00022801"/>
    </source>
</evidence>
<dbReference type="SMART" id="SM01146">
    <property type="entry name" value="DUF1086"/>
    <property type="match status" value="1"/>
</dbReference>
<evidence type="ECO:0000256" key="18">
    <source>
        <dbReference type="SAM" id="MobiDB-lite"/>
    </source>
</evidence>
<evidence type="ECO:0000256" key="16">
    <source>
        <dbReference type="ARBA" id="ARBA00049360"/>
    </source>
</evidence>